<sequence length="286" mass="31799">MPLGNRVMNVSSAFGDFSETIEDVCSAGFRISHCPKEEGRETRRNKILAYFLCQAIGTYGDFYFMLIIGDISQLRRWHPVLLAQPVLPDSKLLGSEIGTINLVGLWRTLFAALFIVPVDSPDTTNLMVIMGDLSGHNEFILAAQSLSCRGGQYNFLVAQPDEFKEQLLSSAKKKWLWSSLLAGRGPLPLTSSMQALMDYLDALDAAKLTCISTSPQETSQHGPNTVAQQTHKTQLQRSSSTFHSRHKYRGSYRGSFLKSKSLKSKSEAINIWNSSACTYQKPFCCP</sequence>
<dbReference type="EMBL" id="JAAMPC010000002">
    <property type="protein sequence ID" value="KAG2325430.1"/>
    <property type="molecule type" value="Genomic_DNA"/>
</dbReference>
<dbReference type="GO" id="GO:0005777">
    <property type="term" value="C:peroxisome"/>
    <property type="evidence" value="ECO:0007669"/>
    <property type="project" value="InterPro"/>
</dbReference>
<feature type="compositionally biased region" description="Polar residues" evidence="1">
    <location>
        <begin position="214"/>
        <end position="242"/>
    </location>
</feature>
<dbReference type="Proteomes" id="UP000886595">
    <property type="component" value="Unassembled WGS sequence"/>
</dbReference>
<name>A0A8X7WAB3_BRACI</name>
<dbReference type="PANTHER" id="PTHR14379:SF3">
    <property type="entry name" value="MEIOSIS REGULATOR AND MRNA STABILITY FACTOR 1"/>
    <property type="match status" value="1"/>
</dbReference>
<keyword evidence="4" id="KW-1185">Reference proteome</keyword>
<evidence type="ECO:0008006" key="5">
    <source>
        <dbReference type="Google" id="ProtNLM"/>
    </source>
</evidence>
<evidence type="ECO:0000313" key="4">
    <source>
        <dbReference type="Proteomes" id="UP000886595"/>
    </source>
</evidence>
<evidence type="ECO:0000313" key="3">
    <source>
        <dbReference type="EMBL" id="KAG2325430.1"/>
    </source>
</evidence>
<dbReference type="PANTHER" id="PTHR14379">
    <property type="entry name" value="LIMKAIN B LKAP"/>
    <property type="match status" value="1"/>
</dbReference>
<dbReference type="GO" id="GO:0010468">
    <property type="term" value="P:regulation of gene expression"/>
    <property type="evidence" value="ECO:0007669"/>
    <property type="project" value="InterPro"/>
</dbReference>
<gene>
    <name evidence="3" type="ORF">Bca52824_008158</name>
</gene>
<feature type="region of interest" description="Disordered" evidence="1">
    <location>
        <begin position="214"/>
        <end position="246"/>
    </location>
</feature>
<dbReference type="InterPro" id="IPR024768">
    <property type="entry name" value="Marf1"/>
</dbReference>
<comment type="caution">
    <text evidence="3">The sequence shown here is derived from an EMBL/GenBank/DDBJ whole genome shotgun (WGS) entry which is preliminary data.</text>
</comment>
<dbReference type="AlphaFoldDB" id="A0A8X7WAB3"/>
<proteinExistence type="predicted"/>
<evidence type="ECO:0000256" key="1">
    <source>
        <dbReference type="SAM" id="MobiDB-lite"/>
    </source>
</evidence>
<reference evidence="3 4" key="1">
    <citation type="submission" date="2020-02" db="EMBL/GenBank/DDBJ databases">
        <authorList>
            <person name="Ma Q."/>
            <person name="Huang Y."/>
            <person name="Song X."/>
            <person name="Pei D."/>
        </authorList>
    </citation>
    <scope>NUCLEOTIDE SEQUENCE [LARGE SCALE GENOMIC DNA]</scope>
    <source>
        <strain evidence="3">Sxm20200214</strain>
        <tissue evidence="3">Leaf</tissue>
    </source>
</reference>
<keyword evidence="2" id="KW-0812">Transmembrane</keyword>
<protein>
    <recommendedName>
        <fullName evidence="5">NYN domain-containing protein</fullName>
    </recommendedName>
</protein>
<evidence type="ECO:0000256" key="2">
    <source>
        <dbReference type="SAM" id="Phobius"/>
    </source>
</evidence>
<organism evidence="3 4">
    <name type="scientific">Brassica carinata</name>
    <name type="common">Ethiopian mustard</name>
    <name type="synonym">Abyssinian cabbage</name>
    <dbReference type="NCBI Taxonomy" id="52824"/>
    <lineage>
        <taxon>Eukaryota</taxon>
        <taxon>Viridiplantae</taxon>
        <taxon>Streptophyta</taxon>
        <taxon>Embryophyta</taxon>
        <taxon>Tracheophyta</taxon>
        <taxon>Spermatophyta</taxon>
        <taxon>Magnoliopsida</taxon>
        <taxon>eudicotyledons</taxon>
        <taxon>Gunneridae</taxon>
        <taxon>Pentapetalae</taxon>
        <taxon>rosids</taxon>
        <taxon>malvids</taxon>
        <taxon>Brassicales</taxon>
        <taxon>Brassicaceae</taxon>
        <taxon>Brassiceae</taxon>
        <taxon>Brassica</taxon>
    </lineage>
</organism>
<accession>A0A8X7WAB3</accession>
<feature type="transmembrane region" description="Helical" evidence="2">
    <location>
        <begin position="47"/>
        <end position="68"/>
    </location>
</feature>
<keyword evidence="2" id="KW-0472">Membrane</keyword>
<keyword evidence="2" id="KW-1133">Transmembrane helix</keyword>